<reference evidence="1" key="1">
    <citation type="submission" date="2023-01" db="EMBL/GenBank/DDBJ databases">
        <authorList>
            <person name="Piombo E."/>
        </authorList>
    </citation>
    <scope>NUCLEOTIDE SEQUENCE</scope>
</reference>
<gene>
    <name evidence="1" type="ORF">CCHLO57077_00000545</name>
</gene>
<sequence length="160" mass="17187">MPVGKSDNHMSRTVHKEPSTIGALYLHSTPTMEEAPDFSLWGSLGHSLEPAMAMAGPVMGWAQTVAADGHVLCEAQDVLAHCRVWALHVKCAAATCGTRIGRKTRKGPELQIPGSRQAANGAWGDVMKAFHIRHFQLGAEGLSIAKLMSTTEQARTFGNQ</sequence>
<organism evidence="1 2">
    <name type="scientific">Clonostachys chloroleuca</name>
    <dbReference type="NCBI Taxonomy" id="1926264"/>
    <lineage>
        <taxon>Eukaryota</taxon>
        <taxon>Fungi</taxon>
        <taxon>Dikarya</taxon>
        <taxon>Ascomycota</taxon>
        <taxon>Pezizomycotina</taxon>
        <taxon>Sordariomycetes</taxon>
        <taxon>Hypocreomycetidae</taxon>
        <taxon>Hypocreales</taxon>
        <taxon>Bionectriaceae</taxon>
        <taxon>Clonostachys</taxon>
    </lineage>
</organism>
<name>A0AA35Q2J4_9HYPO</name>
<dbReference type="EMBL" id="CABFNP030001245">
    <property type="protein sequence ID" value="CAI6093498.1"/>
    <property type="molecule type" value="Genomic_DNA"/>
</dbReference>
<keyword evidence="2" id="KW-1185">Reference proteome</keyword>
<evidence type="ECO:0000313" key="2">
    <source>
        <dbReference type="Proteomes" id="UP001160390"/>
    </source>
</evidence>
<accession>A0AA35Q2J4</accession>
<evidence type="ECO:0000313" key="1">
    <source>
        <dbReference type="EMBL" id="CAI6093498.1"/>
    </source>
</evidence>
<dbReference type="Proteomes" id="UP001160390">
    <property type="component" value="Unassembled WGS sequence"/>
</dbReference>
<proteinExistence type="predicted"/>
<comment type="caution">
    <text evidence="1">The sequence shown here is derived from an EMBL/GenBank/DDBJ whole genome shotgun (WGS) entry which is preliminary data.</text>
</comment>
<dbReference type="AlphaFoldDB" id="A0AA35Q2J4"/>
<protein>
    <submittedName>
        <fullName evidence="1">Uncharacterized protein</fullName>
    </submittedName>
</protein>